<name>A0ABS9H2I5_9BACL</name>
<dbReference type="RefSeq" id="WP_236334316.1">
    <property type="nucleotide sequence ID" value="NZ_JAKIJS010000001.1"/>
</dbReference>
<dbReference type="EC" id="3.1.4.-" evidence="2"/>
<dbReference type="Proteomes" id="UP001649381">
    <property type="component" value="Unassembled WGS sequence"/>
</dbReference>
<dbReference type="NCBIfam" id="TIGR00040">
    <property type="entry name" value="yfcE"/>
    <property type="match status" value="1"/>
</dbReference>
<evidence type="ECO:0000313" key="4">
    <source>
        <dbReference type="EMBL" id="MCF6138134.1"/>
    </source>
</evidence>
<keyword evidence="5" id="KW-1185">Reference proteome</keyword>
<dbReference type="EMBL" id="JAKIJS010000001">
    <property type="protein sequence ID" value="MCF6138134.1"/>
    <property type="molecule type" value="Genomic_DNA"/>
</dbReference>
<reference evidence="4 5" key="1">
    <citation type="submission" date="2022-01" db="EMBL/GenBank/DDBJ databases">
        <title>Alkalihalobacillus sp. EGI L200015, a novel bacterium isolated from a salt lake sediment.</title>
        <authorList>
            <person name="Gao L."/>
            <person name="Fang B.-Z."/>
            <person name="Li W.-J."/>
        </authorList>
    </citation>
    <scope>NUCLEOTIDE SEQUENCE [LARGE SCALE GENOMIC DNA]</scope>
    <source>
        <strain evidence="4 5">KCTC 12718</strain>
    </source>
</reference>
<dbReference type="CDD" id="cd00841">
    <property type="entry name" value="MPP_YfcE"/>
    <property type="match status" value="1"/>
</dbReference>
<comment type="similarity">
    <text evidence="1 2">Belongs to the metallophosphoesterase superfamily. YfcE family.</text>
</comment>
<organism evidence="4 5">
    <name type="scientific">Pseudalkalibacillus berkeleyi</name>
    <dbReference type="NCBI Taxonomy" id="1069813"/>
    <lineage>
        <taxon>Bacteria</taxon>
        <taxon>Bacillati</taxon>
        <taxon>Bacillota</taxon>
        <taxon>Bacilli</taxon>
        <taxon>Bacillales</taxon>
        <taxon>Fictibacillaceae</taxon>
        <taxon>Pseudalkalibacillus</taxon>
    </lineage>
</organism>
<dbReference type="Pfam" id="PF12850">
    <property type="entry name" value="Metallophos_2"/>
    <property type="match status" value="1"/>
</dbReference>
<sequence length="171" mass="19852">MKVLVVSDSHGLSEELKEIQEMHKNQVDVMIHCGDSELAADHPYLRAFYNVQGNMDLAHDDFPNETLVEEQGYRLFVTHGHLYNVKMSYMNLAYRAEEYGADFVFFGHSHVAESFESNGMVFVNPGSIRLPRGRKEKTYAICEREDRNKINVRFFEYNGNELSDLSTEYRL</sequence>
<dbReference type="InterPro" id="IPR024654">
    <property type="entry name" value="Calcineurin-like_PHP_lpxH"/>
</dbReference>
<dbReference type="InterPro" id="IPR041802">
    <property type="entry name" value="MPP_YfcE"/>
</dbReference>
<feature type="domain" description="Calcineurin-like phosphoesterase" evidence="3">
    <location>
        <begin position="1"/>
        <end position="146"/>
    </location>
</feature>
<comment type="cofactor">
    <cofactor evidence="2">
        <name>a divalent metal cation</name>
        <dbReference type="ChEBI" id="CHEBI:60240"/>
    </cofactor>
</comment>
<gene>
    <name evidence="4" type="ORF">L2716_10405</name>
</gene>
<dbReference type="InterPro" id="IPR000979">
    <property type="entry name" value="Phosphodiesterase_MJ0936/Vps29"/>
</dbReference>
<proteinExistence type="inferred from homology"/>
<evidence type="ECO:0000259" key="3">
    <source>
        <dbReference type="Pfam" id="PF12850"/>
    </source>
</evidence>
<keyword evidence="2" id="KW-0479">Metal-binding</keyword>
<accession>A0ABS9H2I5</accession>
<dbReference type="Gene3D" id="3.60.21.10">
    <property type="match status" value="1"/>
</dbReference>
<evidence type="ECO:0000256" key="2">
    <source>
        <dbReference type="RuleBase" id="RU362039"/>
    </source>
</evidence>
<evidence type="ECO:0000313" key="5">
    <source>
        <dbReference type="Proteomes" id="UP001649381"/>
    </source>
</evidence>
<dbReference type="InterPro" id="IPR029052">
    <property type="entry name" value="Metallo-depent_PP-like"/>
</dbReference>
<evidence type="ECO:0000256" key="1">
    <source>
        <dbReference type="ARBA" id="ARBA00008950"/>
    </source>
</evidence>
<comment type="caution">
    <text evidence="4">The sequence shown here is derived from an EMBL/GenBank/DDBJ whole genome shotgun (WGS) entry which is preliminary data.</text>
</comment>
<dbReference type="SUPFAM" id="SSF56300">
    <property type="entry name" value="Metallo-dependent phosphatases"/>
    <property type="match status" value="1"/>
</dbReference>
<protein>
    <recommendedName>
        <fullName evidence="2">Phosphoesterase</fullName>
        <ecNumber evidence="2">3.1.4.-</ecNumber>
    </recommendedName>
</protein>
<dbReference type="PANTHER" id="PTHR11124">
    <property type="entry name" value="VACUOLAR SORTING PROTEIN VPS29"/>
    <property type="match status" value="1"/>
</dbReference>